<dbReference type="EMBL" id="JAAHFQ010000240">
    <property type="protein sequence ID" value="NER28628.1"/>
    <property type="molecule type" value="Genomic_DNA"/>
</dbReference>
<protein>
    <submittedName>
        <fullName evidence="1">Uncharacterized protein</fullName>
    </submittedName>
</protein>
<gene>
    <name evidence="1" type="ORF">F6J89_13595</name>
</gene>
<reference evidence="1" key="1">
    <citation type="submission" date="2019-11" db="EMBL/GenBank/DDBJ databases">
        <title>Genomic insights into an expanded diversity of filamentous marine cyanobacteria reveals the extraordinary biosynthetic potential of Moorea and Okeania.</title>
        <authorList>
            <person name="Ferreira Leao T."/>
            <person name="Wang M."/>
            <person name="Moss N."/>
            <person name="Da Silva R."/>
            <person name="Sanders J."/>
            <person name="Nurk S."/>
            <person name="Gurevich A."/>
            <person name="Humphrey G."/>
            <person name="Reher R."/>
            <person name="Zhu Q."/>
            <person name="Belda-Ferre P."/>
            <person name="Glukhov E."/>
            <person name="Rex R."/>
            <person name="Dorrestein P.C."/>
            <person name="Knight R."/>
            <person name="Pevzner P."/>
            <person name="Gerwick W.H."/>
            <person name="Gerwick L."/>
        </authorList>
    </citation>
    <scope>NUCLEOTIDE SEQUENCE</scope>
    <source>
        <strain evidence="1">SIO1C4</strain>
    </source>
</reference>
<dbReference type="AlphaFoldDB" id="A0A6B3NH53"/>
<evidence type="ECO:0000313" key="1">
    <source>
        <dbReference type="EMBL" id="NER28628.1"/>
    </source>
</evidence>
<comment type="caution">
    <text evidence="1">The sequence shown here is derived from an EMBL/GenBank/DDBJ whole genome shotgun (WGS) entry which is preliminary data.</text>
</comment>
<accession>A0A6B3NH53</accession>
<organism evidence="1">
    <name type="scientific">Symploca sp. SIO1C4</name>
    <dbReference type="NCBI Taxonomy" id="2607765"/>
    <lineage>
        <taxon>Bacteria</taxon>
        <taxon>Bacillati</taxon>
        <taxon>Cyanobacteriota</taxon>
        <taxon>Cyanophyceae</taxon>
        <taxon>Coleofasciculales</taxon>
        <taxon>Coleofasciculaceae</taxon>
        <taxon>Symploca</taxon>
    </lineage>
</organism>
<proteinExistence type="predicted"/>
<sequence length="59" mass="6877">MPYILPEGLIFLLWKVYTNGKHGRLELRDLGFSIRMRGKAKQWGNPTTLTIVYRPSTNQ</sequence>
<name>A0A6B3NH53_9CYAN</name>